<comment type="subcellular location">
    <subcellularLocation>
        <location evidence="1">Membrane</location>
        <topology evidence="1">Multi-pass membrane protein</topology>
    </subcellularLocation>
</comment>
<evidence type="ECO:0000256" key="2">
    <source>
        <dbReference type="ARBA" id="ARBA00006293"/>
    </source>
</evidence>
<accession>A0A8S2PCE6</accession>
<reference evidence="7" key="1">
    <citation type="submission" date="2021-02" db="EMBL/GenBank/DDBJ databases">
        <authorList>
            <person name="Nowell W R."/>
        </authorList>
    </citation>
    <scope>NUCLEOTIDE SEQUENCE</scope>
</reference>
<name>A0A8S2PCE6_9BILA</name>
<dbReference type="Proteomes" id="UP000676336">
    <property type="component" value="Unassembled WGS sequence"/>
</dbReference>
<evidence type="ECO:0000313" key="8">
    <source>
        <dbReference type="Proteomes" id="UP000676336"/>
    </source>
</evidence>
<feature type="transmembrane region" description="Helical" evidence="6">
    <location>
        <begin position="93"/>
        <end position="109"/>
    </location>
</feature>
<evidence type="ECO:0000256" key="3">
    <source>
        <dbReference type="ARBA" id="ARBA00022692"/>
    </source>
</evidence>
<dbReference type="EMBL" id="CAJOBI010005805">
    <property type="protein sequence ID" value="CAF4042860.1"/>
    <property type="molecule type" value="Genomic_DNA"/>
</dbReference>
<evidence type="ECO:0008006" key="9">
    <source>
        <dbReference type="Google" id="ProtNLM"/>
    </source>
</evidence>
<feature type="transmembrane region" description="Helical" evidence="6">
    <location>
        <begin position="115"/>
        <end position="136"/>
    </location>
</feature>
<dbReference type="InterPro" id="IPR007881">
    <property type="entry name" value="UNC-50"/>
</dbReference>
<protein>
    <recommendedName>
        <fullName evidence="9">Unc-50-like protein</fullName>
    </recommendedName>
</protein>
<dbReference type="PANTHER" id="PTHR12841:SF6">
    <property type="entry name" value="PROTEIN UNC-50 HOMOLOG"/>
    <property type="match status" value="1"/>
</dbReference>
<organism evidence="7 8">
    <name type="scientific">Rotaria magnacalcarata</name>
    <dbReference type="NCBI Taxonomy" id="392030"/>
    <lineage>
        <taxon>Eukaryota</taxon>
        <taxon>Metazoa</taxon>
        <taxon>Spiralia</taxon>
        <taxon>Gnathifera</taxon>
        <taxon>Rotifera</taxon>
        <taxon>Eurotatoria</taxon>
        <taxon>Bdelloidea</taxon>
        <taxon>Philodinida</taxon>
        <taxon>Philodinidae</taxon>
        <taxon>Rotaria</taxon>
    </lineage>
</organism>
<comment type="caution">
    <text evidence="7">The sequence shown here is derived from an EMBL/GenBank/DDBJ whole genome shotgun (WGS) entry which is preliminary data.</text>
</comment>
<dbReference type="AlphaFoldDB" id="A0A8S2PCE6"/>
<evidence type="ECO:0000256" key="5">
    <source>
        <dbReference type="ARBA" id="ARBA00023136"/>
    </source>
</evidence>
<proteinExistence type="inferred from homology"/>
<evidence type="ECO:0000256" key="1">
    <source>
        <dbReference type="ARBA" id="ARBA00004141"/>
    </source>
</evidence>
<sequence length="154" mass="18342">MYVPMSPPPVITANNNNSTSLNVGEHSPSTNIFDRYSAAAKRYKYLRRLLKFRQMDFEFAIWQVAHLFYAPQKVFRAFQYRKQTKNQWARDDPAFLVLLMVFLVALPFLRNVHVLLYPLTGLFLIYILSIIVRWNFTQMIVTFYEYRVGHKRLP</sequence>
<dbReference type="GO" id="GO:0000139">
    <property type="term" value="C:Golgi membrane"/>
    <property type="evidence" value="ECO:0007669"/>
    <property type="project" value="TreeGrafter"/>
</dbReference>
<comment type="similarity">
    <text evidence="2">Belongs to the unc-50 family.</text>
</comment>
<evidence type="ECO:0000256" key="6">
    <source>
        <dbReference type="SAM" id="Phobius"/>
    </source>
</evidence>
<gene>
    <name evidence="7" type="ORF">SMN809_LOCUS14209</name>
</gene>
<keyword evidence="3 6" id="KW-0812">Transmembrane</keyword>
<evidence type="ECO:0000256" key="4">
    <source>
        <dbReference type="ARBA" id="ARBA00022989"/>
    </source>
</evidence>
<dbReference type="Pfam" id="PF05216">
    <property type="entry name" value="UNC-50"/>
    <property type="match status" value="2"/>
</dbReference>
<keyword evidence="4 6" id="KW-1133">Transmembrane helix</keyword>
<keyword evidence="5 6" id="KW-0472">Membrane</keyword>
<dbReference type="PANTHER" id="PTHR12841">
    <property type="entry name" value="PROTEIN UNC-50 HOMOLOG"/>
    <property type="match status" value="1"/>
</dbReference>
<evidence type="ECO:0000313" key="7">
    <source>
        <dbReference type="EMBL" id="CAF4042860.1"/>
    </source>
</evidence>